<protein>
    <submittedName>
        <fullName evidence="3">UDP-N-acetylglucosamine 2-epimerase</fullName>
    </submittedName>
</protein>
<evidence type="ECO:0000259" key="2">
    <source>
        <dbReference type="Pfam" id="PF02350"/>
    </source>
</evidence>
<evidence type="ECO:0000256" key="1">
    <source>
        <dbReference type="RuleBase" id="RU003513"/>
    </source>
</evidence>
<dbReference type="PANTHER" id="PTHR43174">
    <property type="entry name" value="UDP-N-ACETYLGLUCOSAMINE 2-EPIMERASE"/>
    <property type="match status" value="1"/>
</dbReference>
<keyword evidence="1" id="KW-0413">Isomerase</keyword>
<dbReference type="NCBIfam" id="TIGR00236">
    <property type="entry name" value="wecB"/>
    <property type="match status" value="1"/>
</dbReference>
<dbReference type="AlphaFoldDB" id="A0A1F7RRC0"/>
<comment type="similarity">
    <text evidence="1">Belongs to the UDP-N-acetylglucosamine 2-epimerase family.</text>
</comment>
<dbReference type="SUPFAM" id="SSF53756">
    <property type="entry name" value="UDP-Glycosyltransferase/glycogen phosphorylase"/>
    <property type="match status" value="1"/>
</dbReference>
<dbReference type="InterPro" id="IPR003331">
    <property type="entry name" value="UDP_GlcNAc_Epimerase_2_dom"/>
</dbReference>
<proteinExistence type="inferred from homology"/>
<comment type="caution">
    <text evidence="3">The sequence shown here is derived from an EMBL/GenBank/DDBJ whole genome shotgun (WGS) entry which is preliminary data.</text>
</comment>
<accession>A0A1F7RRC0</accession>
<reference evidence="3 4" key="1">
    <citation type="journal article" date="2016" name="Nat. Commun.">
        <title>Thousands of microbial genomes shed light on interconnected biogeochemical processes in an aquifer system.</title>
        <authorList>
            <person name="Anantharaman K."/>
            <person name="Brown C.T."/>
            <person name="Hug L.A."/>
            <person name="Sharon I."/>
            <person name="Castelle C.J."/>
            <person name="Probst A.J."/>
            <person name="Thomas B.C."/>
            <person name="Singh A."/>
            <person name="Wilkins M.J."/>
            <person name="Karaoz U."/>
            <person name="Brodie E.L."/>
            <person name="Williams K.H."/>
            <person name="Hubbard S.S."/>
            <person name="Banfield J.F."/>
        </authorList>
    </citation>
    <scope>NUCLEOTIDE SEQUENCE [LARGE SCALE GENOMIC DNA]</scope>
</reference>
<sequence>MSVVGARPNFMKIAPIIKAINDHNMNLQNNKSFHEDKLIHHVLVHTGQHYDYKMSDAFFSDLNLPKPDIFLGANSGSHAEQTADIMRKFEGVLLQEQPDVMIVVGDVNSTMACTLTASKITYDTKNSRTLIAHVEAGLRSFDRSMPEEINRLVTDALSDFLFTPSEDADENLLREGILPEKIIRVGNVMIDTLASNLGKLQANLQCEKYGLREKQYAFVTLHRPGNVDDESKLSHIVDCLIRVSNKLDIIFPVHPRTKKQMELFHIWEKAKGIPRLVLTEPLGYLDTIGLVNSARFVLTDSGGLQEETTFLKIPCLTLRPNTERPITISKGTNKLTSVQTLEQDISHVLSGFSPPDVVPELWDGLTGERIIQALVKIKISSKTP</sequence>
<dbReference type="Pfam" id="PF02350">
    <property type="entry name" value="Epimerase_2"/>
    <property type="match status" value="1"/>
</dbReference>
<dbReference type="PANTHER" id="PTHR43174:SF1">
    <property type="entry name" value="UDP-N-ACETYLGLUCOSAMINE 2-EPIMERASE"/>
    <property type="match status" value="1"/>
</dbReference>
<dbReference type="Proteomes" id="UP000178797">
    <property type="component" value="Unassembled WGS sequence"/>
</dbReference>
<name>A0A1F7RRC0_9BACT</name>
<dbReference type="CDD" id="cd03786">
    <property type="entry name" value="GTB_UDP-GlcNAc_2-Epimerase"/>
    <property type="match status" value="1"/>
</dbReference>
<evidence type="ECO:0000313" key="4">
    <source>
        <dbReference type="Proteomes" id="UP000178797"/>
    </source>
</evidence>
<dbReference type="InterPro" id="IPR029767">
    <property type="entry name" value="WecB-like"/>
</dbReference>
<gene>
    <name evidence="3" type="ORF">A2W05_00310</name>
</gene>
<organism evidence="3 4">
    <name type="scientific">Candidatus Schekmanbacteria bacterium RBG_16_38_10</name>
    <dbReference type="NCBI Taxonomy" id="1817879"/>
    <lineage>
        <taxon>Bacteria</taxon>
        <taxon>Candidatus Schekmaniibacteriota</taxon>
    </lineage>
</organism>
<feature type="domain" description="UDP-N-acetylglucosamine 2-epimerase" evidence="2">
    <location>
        <begin position="32"/>
        <end position="374"/>
    </location>
</feature>
<evidence type="ECO:0000313" key="3">
    <source>
        <dbReference type="EMBL" id="OGL43447.1"/>
    </source>
</evidence>
<dbReference type="GO" id="GO:0016853">
    <property type="term" value="F:isomerase activity"/>
    <property type="evidence" value="ECO:0007669"/>
    <property type="project" value="UniProtKB-KW"/>
</dbReference>
<dbReference type="EMBL" id="MGDE01000230">
    <property type="protein sequence ID" value="OGL43447.1"/>
    <property type="molecule type" value="Genomic_DNA"/>
</dbReference>
<dbReference type="Gene3D" id="3.40.50.2000">
    <property type="entry name" value="Glycogen Phosphorylase B"/>
    <property type="match status" value="2"/>
</dbReference>